<dbReference type="SUPFAM" id="SSF75620">
    <property type="entry name" value="Release factor"/>
    <property type="match status" value="1"/>
</dbReference>
<dbReference type="GO" id="GO:0003747">
    <property type="term" value="F:translation release factor activity"/>
    <property type="evidence" value="ECO:0007669"/>
    <property type="project" value="InterPro"/>
</dbReference>
<dbReference type="InterPro" id="IPR000352">
    <property type="entry name" value="Pep_chain_release_fac_I"/>
</dbReference>
<dbReference type="EMBL" id="CP151504">
    <property type="protein sequence ID" value="WZN61302.1"/>
    <property type="molecule type" value="Genomic_DNA"/>
</dbReference>
<dbReference type="Proteomes" id="UP001472866">
    <property type="component" value="Chromosome 04"/>
</dbReference>
<dbReference type="InterPro" id="IPR050057">
    <property type="entry name" value="Prokaryotic/Mito_RF"/>
</dbReference>
<organism evidence="3 4">
    <name type="scientific">Chloropicon roscoffensis</name>
    <dbReference type="NCBI Taxonomy" id="1461544"/>
    <lineage>
        <taxon>Eukaryota</taxon>
        <taxon>Viridiplantae</taxon>
        <taxon>Chlorophyta</taxon>
        <taxon>Chloropicophyceae</taxon>
        <taxon>Chloropicales</taxon>
        <taxon>Chloropicaceae</taxon>
        <taxon>Chloropicon</taxon>
    </lineage>
</organism>
<feature type="domain" description="Prokaryotic-type class I peptide chain release factors" evidence="2">
    <location>
        <begin position="67"/>
        <end position="132"/>
    </location>
</feature>
<gene>
    <name evidence="3" type="ORF">HKI87_04g28370</name>
</gene>
<comment type="similarity">
    <text evidence="1">Belongs to the prokaryotic/mitochondrial release factor family.</text>
</comment>
<dbReference type="PANTHER" id="PTHR43804">
    <property type="entry name" value="LD18447P"/>
    <property type="match status" value="1"/>
</dbReference>
<evidence type="ECO:0000313" key="4">
    <source>
        <dbReference type="Proteomes" id="UP001472866"/>
    </source>
</evidence>
<dbReference type="Pfam" id="PF00472">
    <property type="entry name" value="RF-1"/>
    <property type="match status" value="1"/>
</dbReference>
<name>A0AAX4P4Q4_9CHLO</name>
<protein>
    <submittedName>
        <fullName evidence="3">Class I peptide chain release factor</fullName>
    </submittedName>
</protein>
<dbReference type="GO" id="GO:0009507">
    <property type="term" value="C:chloroplast"/>
    <property type="evidence" value="ECO:0007669"/>
    <property type="project" value="TreeGrafter"/>
</dbReference>
<dbReference type="PANTHER" id="PTHR43804:SF6">
    <property type="entry name" value="CLASS I PEPTIDE CHAIN RELEASE FACTOR"/>
    <property type="match status" value="1"/>
</dbReference>
<proteinExistence type="inferred from homology"/>
<dbReference type="AlphaFoldDB" id="A0AAX4P4Q4"/>
<dbReference type="Gene3D" id="3.30.160.20">
    <property type="match status" value="1"/>
</dbReference>
<accession>A0AAX4P4Q4</accession>
<sequence length="226" mass="25458">MLRAASSARSACSFAFAGAARRSRGVPGPRECLSLRHRPSPRSHVSRCCPELPEDYLALDDDRLWEQCQMETFRASGPGGQHRNKVESAVRVTHRPTGVLATATERRSQHENRRNALERLRSKIALQVRRRTELDPNADFEVPPELAAIMPTRKKSMRYGQKHREYPRGVQVLVDLLVSNNLSVADTARQLGLSTGALSRLITADNDLLSEINRMRQSKGMRPLRK</sequence>
<keyword evidence="4" id="KW-1185">Reference proteome</keyword>
<reference evidence="3 4" key="1">
    <citation type="submission" date="2024-03" db="EMBL/GenBank/DDBJ databases">
        <title>Complete genome sequence of the green alga Chloropicon roscoffensis RCC1871.</title>
        <authorList>
            <person name="Lemieux C."/>
            <person name="Pombert J.-F."/>
            <person name="Otis C."/>
            <person name="Turmel M."/>
        </authorList>
    </citation>
    <scope>NUCLEOTIDE SEQUENCE [LARGE SCALE GENOMIC DNA]</scope>
    <source>
        <strain evidence="3 4">RCC1871</strain>
    </source>
</reference>
<evidence type="ECO:0000256" key="1">
    <source>
        <dbReference type="ARBA" id="ARBA00010835"/>
    </source>
</evidence>
<dbReference type="InterPro" id="IPR045853">
    <property type="entry name" value="Pep_chain_release_fac_I_sf"/>
</dbReference>
<evidence type="ECO:0000313" key="3">
    <source>
        <dbReference type="EMBL" id="WZN61302.1"/>
    </source>
</evidence>
<evidence type="ECO:0000259" key="2">
    <source>
        <dbReference type="Pfam" id="PF00472"/>
    </source>
</evidence>